<dbReference type="Pfam" id="PF01370">
    <property type="entry name" value="Epimerase"/>
    <property type="match status" value="1"/>
</dbReference>
<dbReference type="FunCoup" id="A0A7I4B7Q7">
    <property type="interactions" value="95"/>
</dbReference>
<dbReference type="PANTHER" id="PTHR10366:SF821">
    <property type="entry name" value="TETRAKETIDE ALPHA-PYRONE REDUCTASE 1"/>
    <property type="match status" value="1"/>
</dbReference>
<dbReference type="AlphaFoldDB" id="A0A7I4B7Q7"/>
<reference evidence="3" key="3">
    <citation type="submission" date="2020-12" db="UniProtKB">
        <authorList>
            <consortium name="EnsemblPlants"/>
        </authorList>
    </citation>
    <scope>IDENTIFICATION</scope>
</reference>
<gene>
    <name evidence="3" type="primary">LOC112293309</name>
</gene>
<name>A0A7I4B7Q7_PHYPA</name>
<dbReference type="KEGG" id="ppp:112293309"/>
<dbReference type="EMBL" id="ABEU02000016">
    <property type="status" value="NOT_ANNOTATED_CDS"/>
    <property type="molecule type" value="Genomic_DNA"/>
</dbReference>
<evidence type="ECO:0000313" key="4">
    <source>
        <dbReference type="Proteomes" id="UP000006727"/>
    </source>
</evidence>
<evidence type="ECO:0000259" key="2">
    <source>
        <dbReference type="Pfam" id="PF01370"/>
    </source>
</evidence>
<dbReference type="Gramene" id="Pp3c16_1620V3.3">
    <property type="protein sequence ID" value="Pp3c16_1620V3.3"/>
    <property type="gene ID" value="Pp3c16_1620"/>
</dbReference>
<reference evidence="3 4" key="2">
    <citation type="journal article" date="2018" name="Plant J.">
        <title>The Physcomitrella patens chromosome-scale assembly reveals moss genome structure and evolution.</title>
        <authorList>
            <person name="Lang D."/>
            <person name="Ullrich K.K."/>
            <person name="Murat F."/>
            <person name="Fuchs J."/>
            <person name="Jenkins J."/>
            <person name="Haas F.B."/>
            <person name="Piednoel M."/>
            <person name="Gundlach H."/>
            <person name="Van Bel M."/>
            <person name="Meyberg R."/>
            <person name="Vives C."/>
            <person name="Morata J."/>
            <person name="Symeonidi A."/>
            <person name="Hiss M."/>
            <person name="Muchero W."/>
            <person name="Kamisugi Y."/>
            <person name="Saleh O."/>
            <person name="Blanc G."/>
            <person name="Decker E.L."/>
            <person name="van Gessel N."/>
            <person name="Grimwood J."/>
            <person name="Hayes R.D."/>
            <person name="Graham S.W."/>
            <person name="Gunter L.E."/>
            <person name="McDaniel S.F."/>
            <person name="Hoernstein S.N.W."/>
            <person name="Larsson A."/>
            <person name="Li F.W."/>
            <person name="Perroud P.F."/>
            <person name="Phillips J."/>
            <person name="Ranjan P."/>
            <person name="Rokshar D.S."/>
            <person name="Rothfels C.J."/>
            <person name="Schneider L."/>
            <person name="Shu S."/>
            <person name="Stevenson D.W."/>
            <person name="Thummler F."/>
            <person name="Tillich M."/>
            <person name="Villarreal Aguilar J.C."/>
            <person name="Widiez T."/>
            <person name="Wong G.K."/>
            <person name="Wymore A."/>
            <person name="Zhang Y."/>
            <person name="Zimmer A.D."/>
            <person name="Quatrano R.S."/>
            <person name="Mayer K.F.X."/>
            <person name="Goodstein D."/>
            <person name="Casacuberta J.M."/>
            <person name="Vandepoele K."/>
            <person name="Reski R."/>
            <person name="Cuming A.C."/>
            <person name="Tuskan G.A."/>
            <person name="Maumus F."/>
            <person name="Salse J."/>
            <person name="Schmutz J."/>
            <person name="Rensing S.A."/>
        </authorList>
    </citation>
    <scope>NUCLEOTIDE SEQUENCE [LARGE SCALE GENOMIC DNA]</scope>
    <source>
        <strain evidence="3 4">cv. Gransden 2004</strain>
    </source>
</reference>
<accession>A0A7I4B7Q7</accession>
<reference evidence="3 4" key="1">
    <citation type="journal article" date="2008" name="Science">
        <title>The Physcomitrella genome reveals evolutionary insights into the conquest of land by plants.</title>
        <authorList>
            <person name="Rensing S."/>
            <person name="Lang D."/>
            <person name="Zimmer A."/>
            <person name="Terry A."/>
            <person name="Salamov A."/>
            <person name="Shapiro H."/>
            <person name="Nishiyama T."/>
            <person name="Perroud P.-F."/>
            <person name="Lindquist E."/>
            <person name="Kamisugi Y."/>
            <person name="Tanahashi T."/>
            <person name="Sakakibara K."/>
            <person name="Fujita T."/>
            <person name="Oishi K."/>
            <person name="Shin-I T."/>
            <person name="Kuroki Y."/>
            <person name="Toyoda A."/>
            <person name="Suzuki Y."/>
            <person name="Hashimoto A."/>
            <person name="Yamaguchi K."/>
            <person name="Sugano A."/>
            <person name="Kohara Y."/>
            <person name="Fujiyama A."/>
            <person name="Anterola A."/>
            <person name="Aoki S."/>
            <person name="Ashton N."/>
            <person name="Barbazuk W.B."/>
            <person name="Barker E."/>
            <person name="Bennetzen J."/>
            <person name="Bezanilla M."/>
            <person name="Blankenship R."/>
            <person name="Cho S.H."/>
            <person name="Dutcher S."/>
            <person name="Estelle M."/>
            <person name="Fawcett J.A."/>
            <person name="Gundlach H."/>
            <person name="Hanada K."/>
            <person name="Heyl A."/>
            <person name="Hicks K.A."/>
            <person name="Hugh J."/>
            <person name="Lohr M."/>
            <person name="Mayer K."/>
            <person name="Melkozernov A."/>
            <person name="Murata T."/>
            <person name="Nelson D."/>
            <person name="Pils B."/>
            <person name="Prigge M."/>
            <person name="Reiss B."/>
            <person name="Renner T."/>
            <person name="Rombauts S."/>
            <person name="Rushton P."/>
            <person name="Sanderfoot A."/>
            <person name="Schween G."/>
            <person name="Shiu S.-H."/>
            <person name="Stueber K."/>
            <person name="Theodoulou F.L."/>
            <person name="Tu H."/>
            <person name="Van de Peer Y."/>
            <person name="Verrier P.J."/>
            <person name="Waters E."/>
            <person name="Wood A."/>
            <person name="Yang L."/>
            <person name="Cove D."/>
            <person name="Cuming A."/>
            <person name="Hasebe M."/>
            <person name="Lucas S."/>
            <person name="Mishler D.B."/>
            <person name="Reski R."/>
            <person name="Grigoriev I."/>
            <person name="Quatrano R.S."/>
            <person name="Boore J.L."/>
        </authorList>
    </citation>
    <scope>NUCLEOTIDE SEQUENCE [LARGE SCALE GENOMIC DNA]</scope>
    <source>
        <strain evidence="3 4">cv. Gransden 2004</strain>
    </source>
</reference>
<evidence type="ECO:0000313" key="3">
    <source>
        <dbReference type="EnsemblPlants" id="Pp3c16_1620V3.3"/>
    </source>
</evidence>
<organism evidence="3 4">
    <name type="scientific">Physcomitrium patens</name>
    <name type="common">Spreading-leaved earth moss</name>
    <name type="synonym">Physcomitrella patens</name>
    <dbReference type="NCBI Taxonomy" id="3218"/>
    <lineage>
        <taxon>Eukaryota</taxon>
        <taxon>Viridiplantae</taxon>
        <taxon>Streptophyta</taxon>
        <taxon>Embryophyta</taxon>
        <taxon>Bryophyta</taxon>
        <taxon>Bryophytina</taxon>
        <taxon>Bryopsida</taxon>
        <taxon>Funariidae</taxon>
        <taxon>Funariales</taxon>
        <taxon>Funariaceae</taxon>
        <taxon>Physcomitrium</taxon>
    </lineage>
</organism>
<keyword evidence="4" id="KW-1185">Reference proteome</keyword>
<dbReference type="InterPro" id="IPR036291">
    <property type="entry name" value="NAD(P)-bd_dom_sf"/>
</dbReference>
<feature type="domain" description="NAD-dependent epimerase/dehydratase" evidence="2">
    <location>
        <begin position="12"/>
        <end position="253"/>
    </location>
</feature>
<dbReference type="InParanoid" id="A0A7I4B7Q7"/>
<dbReference type="PANTHER" id="PTHR10366">
    <property type="entry name" value="NAD DEPENDENT EPIMERASE/DEHYDRATASE"/>
    <property type="match status" value="1"/>
</dbReference>
<proteinExistence type="predicted"/>
<sequence length="385" mass="43727">MGHSTEKSKGTVCVTGATGFVASWLIKCLLQDGYRVRGAVRDPENYEKAAHLWALSGAKERLQLVKGDLLVEGSYDAAVAGCEGVFHTAAALVRIKSDPKAEMLDPTILGTLNVLHSCAKSTTLKRVVLTSSTAAVRFRDDLEQPGAVTYLDEYSWSSIFFCTKYQIWYSLAKILSEQEAWKFAFLHSIDLVVVLPSFVIGPCLPYPLSKTAQDICDLLNGGRNFGIHGRMGYVHVDDVARAHILVYETPSAQGRYICSAQEATPQELVQYLADRYPHLQISTNLWTSCLTTAFHSWRKRVSSRENQRKRRHRHLHLMSIRRIVCFRMFDWLFKILNWKTTVQLVFDVVAVPRDDRGRLFTGLRIAPRRLYHLTIHFVQRYCAKT</sequence>
<dbReference type="CDD" id="cd08958">
    <property type="entry name" value="FR_SDR_e"/>
    <property type="match status" value="1"/>
</dbReference>
<dbReference type="InterPro" id="IPR050425">
    <property type="entry name" value="NAD(P)_dehydrat-like"/>
</dbReference>
<keyword evidence="1" id="KW-0560">Oxidoreductase</keyword>
<dbReference type="FunFam" id="3.40.50.720:FF:000085">
    <property type="entry name" value="Dihydroflavonol reductase"/>
    <property type="match status" value="1"/>
</dbReference>
<dbReference type="SUPFAM" id="SSF51735">
    <property type="entry name" value="NAD(P)-binding Rossmann-fold domains"/>
    <property type="match status" value="1"/>
</dbReference>
<protein>
    <recommendedName>
        <fullName evidence="2">NAD-dependent epimerase/dehydratase domain-containing protein</fullName>
    </recommendedName>
</protein>
<dbReference type="Proteomes" id="UP000006727">
    <property type="component" value="Chromosome 16"/>
</dbReference>
<evidence type="ECO:0000256" key="1">
    <source>
        <dbReference type="ARBA" id="ARBA00023002"/>
    </source>
</evidence>
<dbReference type="InterPro" id="IPR001509">
    <property type="entry name" value="Epimerase_deHydtase"/>
</dbReference>
<dbReference type="Gene3D" id="3.40.50.720">
    <property type="entry name" value="NAD(P)-binding Rossmann-like Domain"/>
    <property type="match status" value="1"/>
</dbReference>
<dbReference type="OrthoDB" id="2735536at2759"/>
<dbReference type="EnsemblPlants" id="Pp3c16_1620V3.3">
    <property type="protein sequence ID" value="Pp3c16_1620V3.3"/>
    <property type="gene ID" value="Pp3c16_1620"/>
</dbReference>
<dbReference type="GeneID" id="112293309"/>
<dbReference type="RefSeq" id="XP_024398339.1">
    <property type="nucleotide sequence ID" value="XM_024542571.2"/>
</dbReference>
<dbReference type="GO" id="GO:0016616">
    <property type="term" value="F:oxidoreductase activity, acting on the CH-OH group of donors, NAD or NADP as acceptor"/>
    <property type="evidence" value="ECO:0000318"/>
    <property type="project" value="GO_Central"/>
</dbReference>